<proteinExistence type="predicted"/>
<dbReference type="InterPro" id="IPR016031">
    <property type="entry name" value="Trp_RNA-bd_attenuator-like_dom"/>
</dbReference>
<dbReference type="InterPro" id="IPR002838">
    <property type="entry name" value="AIM24"/>
</dbReference>
<reference evidence="1 2" key="1">
    <citation type="submission" date="2018-09" db="EMBL/GenBank/DDBJ databases">
        <title>Genome sequencing of Lachnoanaerobaculum umeaense DSM 23576.</title>
        <authorList>
            <person name="Kook J.-K."/>
            <person name="Park S.-N."/>
            <person name="Lim Y.K."/>
        </authorList>
    </citation>
    <scope>NUCLEOTIDE SEQUENCE [LARGE SCALE GENOMIC DNA]</scope>
    <source>
        <strain evidence="2">DSM 23576 \ CCUG 58757</strain>
    </source>
</reference>
<dbReference type="InterPro" id="IPR036983">
    <property type="entry name" value="AIM24_sf"/>
</dbReference>
<keyword evidence="2" id="KW-1185">Reference proteome</keyword>
<evidence type="ECO:0000313" key="2">
    <source>
        <dbReference type="Proteomes" id="UP000265562"/>
    </source>
</evidence>
<dbReference type="RefSeq" id="WP_111524409.1">
    <property type="nucleotide sequence ID" value="NZ_CP032364.1"/>
</dbReference>
<dbReference type="EMBL" id="CP032364">
    <property type="protein sequence ID" value="AYA98538.1"/>
    <property type="molecule type" value="Genomic_DNA"/>
</dbReference>
<accession>A0A385PWL8</accession>
<dbReference type="AlphaFoldDB" id="A0A385PWL8"/>
<evidence type="ECO:0000313" key="1">
    <source>
        <dbReference type="EMBL" id="AYA98538.1"/>
    </source>
</evidence>
<organism evidence="1 2">
    <name type="scientific">Lachnoanaerobaculum umeaense</name>
    <dbReference type="NCBI Taxonomy" id="617123"/>
    <lineage>
        <taxon>Bacteria</taxon>
        <taxon>Bacillati</taxon>
        <taxon>Bacillota</taxon>
        <taxon>Clostridia</taxon>
        <taxon>Lachnospirales</taxon>
        <taxon>Lachnospiraceae</taxon>
        <taxon>Lachnoanaerobaculum</taxon>
    </lineage>
</organism>
<dbReference type="PANTHER" id="PTHR38074">
    <property type="entry name" value="ALTERED INHERITANCE OF MITOCHONDRIA PROTEIN 24, MITOCHONDRIAL"/>
    <property type="match status" value="1"/>
</dbReference>
<protein>
    <submittedName>
        <fullName evidence="1">AIM24 family protein</fullName>
    </submittedName>
</protein>
<dbReference type="SUPFAM" id="SSF51219">
    <property type="entry name" value="TRAP-like"/>
    <property type="match status" value="1"/>
</dbReference>
<dbReference type="PANTHER" id="PTHR38074:SF1">
    <property type="entry name" value="ALTERED INHERITANCE OF MITOCHONDRIA PROTEIN 24, MITOCHONDRIAL"/>
    <property type="match status" value="1"/>
</dbReference>
<dbReference type="KEGG" id="lua:D4A81_00510"/>
<dbReference type="Gene3D" id="3.60.160.10">
    <property type="entry name" value="Mitochondrial biogenesis AIM24"/>
    <property type="match status" value="1"/>
</dbReference>
<gene>
    <name evidence="1" type="ORF">D4A81_00510</name>
</gene>
<dbReference type="OrthoDB" id="8707822at2"/>
<name>A0A385PWL8_9FIRM</name>
<dbReference type="Proteomes" id="UP000265562">
    <property type="component" value="Chromosome"/>
</dbReference>
<dbReference type="Pfam" id="PF01987">
    <property type="entry name" value="AIM24"/>
    <property type="match status" value="1"/>
</dbReference>
<sequence length="235" mass="25110">MLTFEVINELTLKVTCEGRDTLITKAGAFIAGENPGGKNYSFEKMLLGPGGSIGQALLGQFVRRIAGENIPLMKVNMNGNSTTYYAHYGQHVVVYKLAVGETVSVESENILAFTNDCDYSVRFLGVGVLSQKGLATTTLVGRGNNAYVALLSDGNPLVISNVKSRDTLSVDPDAVICWFSQSGMGDPQIRADISWKTFIGQASGESYAFEWSGNSPVTVLVQPSERGGGVRVGID</sequence>